<dbReference type="OrthoDB" id="9004488at2"/>
<evidence type="ECO:0000256" key="1">
    <source>
        <dbReference type="SAM" id="MobiDB-lite"/>
    </source>
</evidence>
<dbReference type="AlphaFoldDB" id="A0A2S4LWM8"/>
<keyword evidence="2" id="KW-1133">Transmembrane helix</keyword>
<feature type="compositionally biased region" description="Polar residues" evidence="1">
    <location>
        <begin position="308"/>
        <end position="324"/>
    </location>
</feature>
<feature type="region of interest" description="Disordered" evidence="1">
    <location>
        <begin position="147"/>
        <end position="178"/>
    </location>
</feature>
<dbReference type="EMBL" id="PQGA01000021">
    <property type="protein sequence ID" value="POR46854.1"/>
    <property type="molecule type" value="Genomic_DNA"/>
</dbReference>
<feature type="region of interest" description="Disordered" evidence="1">
    <location>
        <begin position="288"/>
        <end position="324"/>
    </location>
</feature>
<keyword evidence="4" id="KW-1185">Reference proteome</keyword>
<sequence length="324" mass="34214">MSAQTIHDQHFPAACKHCGGMLKEYVDSCPYCGAKRPLERAALRVRSRNPSLPSVASRAPAVPAIDHPSVKPEFQHHTAIEHESSPGQIGRRSFPKVVLLVFLFLALAYAAYLILGGNRKPDSAGDEQGAHSLVGSILPYLPRQLAKGVAPSDNNANTAHPPDTAQQADTPRPVAVPQFKDVPDSLRAAHAGLAANNLSDAKAADNAALSSDAGNADAQAIRRDIAGREQRRDNALQNANQCANQNNWACVQQQASEALAIDSSSEQAQSLMERAILSTAWAPQASATAATNATPASGENAVDARQQAILQNGWKQATPSGATH</sequence>
<evidence type="ECO:0000313" key="3">
    <source>
        <dbReference type="EMBL" id="POR46854.1"/>
    </source>
</evidence>
<dbReference type="Proteomes" id="UP000237381">
    <property type="component" value="Unassembled WGS sequence"/>
</dbReference>
<proteinExistence type="predicted"/>
<comment type="caution">
    <text evidence="3">The sequence shown here is derived from an EMBL/GenBank/DDBJ whole genome shotgun (WGS) entry which is preliminary data.</text>
</comment>
<evidence type="ECO:0000313" key="4">
    <source>
        <dbReference type="Proteomes" id="UP000237381"/>
    </source>
</evidence>
<dbReference type="RefSeq" id="WP_146055363.1">
    <property type="nucleotide sequence ID" value="NZ_PQGA01000021.1"/>
</dbReference>
<name>A0A2S4LWM8_9BURK</name>
<protein>
    <submittedName>
        <fullName evidence="3">Uncharacterized protein</fullName>
    </submittedName>
</protein>
<feature type="compositionally biased region" description="Polar residues" evidence="1">
    <location>
        <begin position="152"/>
        <end position="169"/>
    </location>
</feature>
<feature type="transmembrane region" description="Helical" evidence="2">
    <location>
        <begin position="97"/>
        <end position="115"/>
    </location>
</feature>
<feature type="compositionally biased region" description="Low complexity" evidence="1">
    <location>
        <begin position="288"/>
        <end position="297"/>
    </location>
</feature>
<keyword evidence="2" id="KW-0472">Membrane</keyword>
<organism evidence="3 4">
    <name type="scientific">Paraburkholderia eburnea</name>
    <dbReference type="NCBI Taxonomy" id="1189126"/>
    <lineage>
        <taxon>Bacteria</taxon>
        <taxon>Pseudomonadati</taxon>
        <taxon>Pseudomonadota</taxon>
        <taxon>Betaproteobacteria</taxon>
        <taxon>Burkholderiales</taxon>
        <taxon>Burkholderiaceae</taxon>
        <taxon>Paraburkholderia</taxon>
    </lineage>
</organism>
<gene>
    <name evidence="3" type="ORF">B0G62_1219</name>
</gene>
<accession>A0A2S4LWM8</accession>
<keyword evidence="2" id="KW-0812">Transmembrane</keyword>
<reference evidence="3 4" key="1">
    <citation type="submission" date="2018-01" db="EMBL/GenBank/DDBJ databases">
        <title>Genomic Encyclopedia of Type Strains, Phase III (KMG-III): the genomes of soil and plant-associated and newly described type strains.</title>
        <authorList>
            <person name="Whitman W."/>
        </authorList>
    </citation>
    <scope>NUCLEOTIDE SEQUENCE [LARGE SCALE GENOMIC DNA]</scope>
    <source>
        <strain evidence="3 4">JCM 18070</strain>
    </source>
</reference>
<evidence type="ECO:0000256" key="2">
    <source>
        <dbReference type="SAM" id="Phobius"/>
    </source>
</evidence>